<evidence type="ECO:0000313" key="1">
    <source>
        <dbReference type="EMBL" id="MBP1293558.1"/>
    </source>
</evidence>
<dbReference type="AlphaFoldDB" id="A0A8I2C456"/>
<name>A0A8I2C456_BRAEL</name>
<gene>
    <name evidence="1" type="ORF">JOH49_003311</name>
</gene>
<comment type="caution">
    <text evidence="1">The sequence shown here is derived from an EMBL/GenBank/DDBJ whole genome shotgun (WGS) entry which is preliminary data.</text>
</comment>
<accession>A0A8I2C456</accession>
<reference evidence="1" key="1">
    <citation type="submission" date="2021-02" db="EMBL/GenBank/DDBJ databases">
        <title>Genomic Encyclopedia of Type Strains, Phase IV (KMG-V): Genome sequencing to study the core and pangenomes of soil and plant-associated prokaryotes.</title>
        <authorList>
            <person name="Whitman W."/>
        </authorList>
    </citation>
    <scope>NUCLEOTIDE SEQUENCE</scope>
    <source>
        <strain evidence="1">USDA 406</strain>
    </source>
</reference>
<dbReference type="Proteomes" id="UP000673383">
    <property type="component" value="Unassembled WGS sequence"/>
</dbReference>
<protein>
    <submittedName>
        <fullName evidence="1">Uncharacterized protein</fullName>
    </submittedName>
</protein>
<sequence>MLELARQFGNVSQSCKMMGYSRDSVYGFKELYDKGGELALQAISRKKPVLKKRVAPEIEAGWSRWRSSNRPGARCRNEVEVVILAADLTVILAPDKGGSQAAKRRTKRFAGLSRWGGEALAYAASPAIRRAARTQSRQRRFRTVSRLLRAVGEYVPGI</sequence>
<dbReference type="EMBL" id="JAFICZ010000001">
    <property type="protein sequence ID" value="MBP1293558.1"/>
    <property type="molecule type" value="Genomic_DNA"/>
</dbReference>
<organism evidence="1 2">
    <name type="scientific">Bradyrhizobium elkanii</name>
    <dbReference type="NCBI Taxonomy" id="29448"/>
    <lineage>
        <taxon>Bacteria</taxon>
        <taxon>Pseudomonadati</taxon>
        <taxon>Pseudomonadota</taxon>
        <taxon>Alphaproteobacteria</taxon>
        <taxon>Hyphomicrobiales</taxon>
        <taxon>Nitrobacteraceae</taxon>
        <taxon>Bradyrhizobium</taxon>
    </lineage>
</organism>
<proteinExistence type="predicted"/>
<dbReference type="Pfam" id="PF13551">
    <property type="entry name" value="HTH_29"/>
    <property type="match status" value="1"/>
</dbReference>
<evidence type="ECO:0000313" key="2">
    <source>
        <dbReference type="Proteomes" id="UP000673383"/>
    </source>
</evidence>